<dbReference type="GO" id="GO:0046872">
    <property type="term" value="F:metal ion binding"/>
    <property type="evidence" value="ECO:0007669"/>
    <property type="project" value="UniProtKB-KW"/>
</dbReference>
<dbReference type="Gene3D" id="3.90.320.10">
    <property type="match status" value="1"/>
</dbReference>
<dbReference type="InterPro" id="IPR010614">
    <property type="entry name" value="RAD3-like_helicase_DEAD"/>
</dbReference>
<dbReference type="GO" id="GO:0051539">
    <property type="term" value="F:4 iron, 4 sulfur cluster binding"/>
    <property type="evidence" value="ECO:0007669"/>
    <property type="project" value="UniProtKB-KW"/>
</dbReference>
<accession>A0A940NSB5</accession>
<dbReference type="Gene3D" id="1.10.275.40">
    <property type="match status" value="1"/>
</dbReference>
<evidence type="ECO:0000256" key="8">
    <source>
        <dbReference type="ARBA" id="ARBA00023004"/>
    </source>
</evidence>
<dbReference type="SMART" id="SM00488">
    <property type="entry name" value="DEXDc2"/>
    <property type="match status" value="1"/>
</dbReference>
<organism evidence="15 16">
    <name type="scientific">Gottfriedia endophytica</name>
    <dbReference type="NCBI Taxonomy" id="2820819"/>
    <lineage>
        <taxon>Bacteria</taxon>
        <taxon>Bacillati</taxon>
        <taxon>Bacillota</taxon>
        <taxon>Bacilli</taxon>
        <taxon>Bacillales</taxon>
        <taxon>Bacillaceae</taxon>
        <taxon>Gottfriedia</taxon>
    </lineage>
</organism>
<dbReference type="PANTHER" id="PTHR11472:SF34">
    <property type="entry name" value="REGULATOR OF TELOMERE ELONGATION HELICASE 1"/>
    <property type="match status" value="1"/>
</dbReference>
<dbReference type="InterPro" id="IPR042493">
    <property type="entry name" value="XPD_DNA_FeS"/>
</dbReference>
<dbReference type="GO" id="GO:0006281">
    <property type="term" value="P:DNA repair"/>
    <property type="evidence" value="ECO:0007669"/>
    <property type="project" value="UniProtKB-KW"/>
</dbReference>
<keyword evidence="2" id="KW-0479">Metal-binding</keyword>
<keyword evidence="5" id="KW-0378">Hydrolase</keyword>
<gene>
    <name evidence="15" type="ORF">J5Y03_02175</name>
</gene>
<protein>
    <submittedName>
        <fullName evidence="15">PD-(D/E)XK nuclease family protein</fullName>
    </submittedName>
</protein>
<keyword evidence="9" id="KW-0411">Iron-sulfur</keyword>
<keyword evidence="10" id="KW-0238">DNA-binding</keyword>
<dbReference type="AlphaFoldDB" id="A0A940NSB5"/>
<reference evidence="15" key="1">
    <citation type="submission" date="2021-04" db="EMBL/GenBank/DDBJ databases">
        <title>Genome seq and assembly of Bacillus sp.</title>
        <authorList>
            <person name="Chhetri G."/>
        </authorList>
    </citation>
    <scope>NUCLEOTIDE SEQUENCE</scope>
    <source>
        <strain evidence="15">RG28</strain>
    </source>
</reference>
<evidence type="ECO:0000256" key="1">
    <source>
        <dbReference type="ARBA" id="ARBA00022485"/>
    </source>
</evidence>
<dbReference type="Pfam" id="PF06733">
    <property type="entry name" value="DEAD_2"/>
    <property type="match status" value="1"/>
</dbReference>
<evidence type="ECO:0000256" key="5">
    <source>
        <dbReference type="ARBA" id="ARBA00022801"/>
    </source>
</evidence>
<keyword evidence="12" id="KW-0413">Isomerase</keyword>
<dbReference type="Gene3D" id="1.10.30.20">
    <property type="entry name" value="Bacterial XPD DNA helicase, FeS cluster domain"/>
    <property type="match status" value="1"/>
</dbReference>
<dbReference type="GO" id="GO:0043139">
    <property type="term" value="F:5'-3' DNA helicase activity"/>
    <property type="evidence" value="ECO:0007669"/>
    <property type="project" value="UniProtKB-EC"/>
</dbReference>
<dbReference type="GO" id="GO:0003677">
    <property type="term" value="F:DNA binding"/>
    <property type="evidence" value="ECO:0007669"/>
    <property type="project" value="UniProtKB-KW"/>
</dbReference>
<keyword evidence="1" id="KW-0004">4Fe-4S</keyword>
<dbReference type="Gene3D" id="3.40.50.300">
    <property type="entry name" value="P-loop containing nucleotide triphosphate hydrolases"/>
    <property type="match status" value="2"/>
</dbReference>
<proteinExistence type="inferred from homology"/>
<keyword evidence="16" id="KW-1185">Reference proteome</keyword>
<dbReference type="GO" id="GO:0016818">
    <property type="term" value="F:hydrolase activity, acting on acid anhydrides, in phosphorus-containing anhydrides"/>
    <property type="evidence" value="ECO:0007669"/>
    <property type="project" value="InterPro"/>
</dbReference>
<comment type="caution">
    <text evidence="15">The sequence shown here is derived from an EMBL/GenBank/DDBJ whole genome shotgun (WGS) entry which is preliminary data.</text>
</comment>
<dbReference type="SUPFAM" id="SSF52540">
    <property type="entry name" value="P-loop containing nucleoside triphosphate hydrolases"/>
    <property type="match status" value="2"/>
</dbReference>
<dbReference type="Proteomes" id="UP000682134">
    <property type="component" value="Unassembled WGS sequence"/>
</dbReference>
<dbReference type="InterPro" id="IPR006555">
    <property type="entry name" value="ATP-dep_Helicase_C"/>
</dbReference>
<keyword evidence="4" id="KW-0227">DNA damage</keyword>
<dbReference type="SMART" id="SM00491">
    <property type="entry name" value="HELICc2"/>
    <property type="match status" value="1"/>
</dbReference>
<sequence length="763" mass="88649">MVNQFNISVRHLVEYVFKRGSINLGFRTSGSLSEGTRLHQKIQKTYKECDQREVFLSRTVRMHGIDYHIEGRCDGVIFEENDVMIDEIKSTSIPLEQVEQDSYPVHFAQAKVYAYMYSEQHGINEITVQLTYIHVGSEEIKQFRESYSKHELDSFIEELISSYSPYAKVLLKNEMERNESIKELPFPFPSYREGQRKLAGAVYKTIAEGNSLFAVAPTGIGKTMSTIFPTVKSFEEKKINKIVYLTARTTTRMVAEEAFSRLEENGLNLKCVTLTAKEKICFKEETICQKDTCEFANGYFDRINTAVLDILENETIMNRSVIEKYALKHTVCPFECSLDLADVCDALICDYNYVFDPHVAIQRFFEEQKKQTVLLVDEAHNLVDRAREMYSAQITKSPFLQLKRLFKNVNANLYSSAKEINDYFIQLKKQSSEQFMIWNYVDEHLLPMLDQFSNEAEKELLLERLEIDKTVLLDTYFEVDRFKKIASLYDERFVTYFEKTNQESTLKLFCLDPSKSIKRISKKHRSTIFFSATLNPLHYFRDLLGAEEEDYNIMLPSPFSQEQFEVNILPISTKFRDRDRTKDRIVKKISNVVKNQPGNYLFFFPSYQYLRLVHELIVEEDVSANVIAQEPNMNEEDRERFLEQFQENNQESTIGFAVMGGVFSEGIDLVGDRLTGVVIIGVGLPQLGLERDIIKDYFNQIGKNGYHYAYVFPGMNKVLQAAGRLIRSEEDSGTILLIDDRYMTPLYQSLFPTEWSHFSVSRE</sequence>
<keyword evidence="11" id="KW-0234">DNA repair</keyword>
<comment type="similarity">
    <text evidence="13">Belongs to the helicase family. DinG subfamily.</text>
</comment>
<dbReference type="InterPro" id="IPR006554">
    <property type="entry name" value="Helicase-like_DEXD_c2"/>
</dbReference>
<evidence type="ECO:0000256" key="7">
    <source>
        <dbReference type="ARBA" id="ARBA00022840"/>
    </source>
</evidence>
<evidence type="ECO:0000313" key="16">
    <source>
        <dbReference type="Proteomes" id="UP000682134"/>
    </source>
</evidence>
<dbReference type="GO" id="GO:0005524">
    <property type="term" value="F:ATP binding"/>
    <property type="evidence" value="ECO:0007669"/>
    <property type="project" value="UniProtKB-KW"/>
</dbReference>
<evidence type="ECO:0000256" key="6">
    <source>
        <dbReference type="ARBA" id="ARBA00022806"/>
    </source>
</evidence>
<evidence type="ECO:0000256" key="9">
    <source>
        <dbReference type="ARBA" id="ARBA00023014"/>
    </source>
</evidence>
<keyword evidence="7" id="KW-0067">ATP-binding</keyword>
<evidence type="ECO:0000256" key="4">
    <source>
        <dbReference type="ARBA" id="ARBA00022763"/>
    </source>
</evidence>
<name>A0A940NSB5_9BACI</name>
<dbReference type="InterPro" id="IPR014013">
    <property type="entry name" value="Helic_SF1/SF2_ATP-bd_DinG/Rad3"/>
</dbReference>
<evidence type="ECO:0000259" key="14">
    <source>
        <dbReference type="PROSITE" id="PS51193"/>
    </source>
</evidence>
<evidence type="ECO:0000256" key="11">
    <source>
        <dbReference type="ARBA" id="ARBA00023204"/>
    </source>
</evidence>
<evidence type="ECO:0000256" key="2">
    <source>
        <dbReference type="ARBA" id="ARBA00022723"/>
    </source>
</evidence>
<feature type="domain" description="Helicase ATP-binding" evidence="14">
    <location>
        <begin position="181"/>
        <end position="439"/>
    </location>
</feature>
<evidence type="ECO:0000256" key="12">
    <source>
        <dbReference type="ARBA" id="ARBA00023235"/>
    </source>
</evidence>
<dbReference type="Pfam" id="PF13307">
    <property type="entry name" value="Helicase_C_2"/>
    <property type="match status" value="1"/>
</dbReference>
<dbReference type="PROSITE" id="PS51193">
    <property type="entry name" value="HELICASE_ATP_BIND_2"/>
    <property type="match status" value="1"/>
</dbReference>
<evidence type="ECO:0000256" key="13">
    <source>
        <dbReference type="ARBA" id="ARBA00038058"/>
    </source>
</evidence>
<dbReference type="PANTHER" id="PTHR11472">
    <property type="entry name" value="DNA REPAIR DEAD HELICASE RAD3/XP-D SUBFAMILY MEMBER"/>
    <property type="match status" value="1"/>
</dbReference>
<evidence type="ECO:0000256" key="10">
    <source>
        <dbReference type="ARBA" id="ARBA00023125"/>
    </source>
</evidence>
<evidence type="ECO:0000313" key="15">
    <source>
        <dbReference type="EMBL" id="MBP0723988.1"/>
    </source>
</evidence>
<dbReference type="RefSeq" id="WP_209401970.1">
    <property type="nucleotide sequence ID" value="NZ_JAGIYQ010000001.1"/>
</dbReference>
<keyword evidence="6" id="KW-0347">Helicase</keyword>
<keyword evidence="8" id="KW-0408">Iron</keyword>
<keyword evidence="3" id="KW-0547">Nucleotide-binding</keyword>
<dbReference type="EMBL" id="JAGIYQ010000001">
    <property type="protein sequence ID" value="MBP0723988.1"/>
    <property type="molecule type" value="Genomic_DNA"/>
</dbReference>
<dbReference type="InterPro" id="IPR045028">
    <property type="entry name" value="DinG/Rad3-like"/>
</dbReference>
<dbReference type="InterPro" id="IPR011604">
    <property type="entry name" value="PDDEXK-like_dom_sf"/>
</dbReference>
<dbReference type="InterPro" id="IPR027417">
    <property type="entry name" value="P-loop_NTPase"/>
</dbReference>
<evidence type="ECO:0000256" key="3">
    <source>
        <dbReference type="ARBA" id="ARBA00022741"/>
    </source>
</evidence>